<gene>
    <name evidence="3" type="ORF">WKW80_22605</name>
</gene>
<protein>
    <submittedName>
        <fullName evidence="3">DotU family type IV/VI secretion system protein</fullName>
    </submittedName>
</protein>
<reference evidence="3 4" key="1">
    <citation type="submission" date="2024-03" db="EMBL/GenBank/DDBJ databases">
        <title>Novel species of the genus Variovorax.</title>
        <authorList>
            <person name="Liu Q."/>
            <person name="Xin Y.-H."/>
        </authorList>
    </citation>
    <scope>NUCLEOTIDE SEQUENCE [LARGE SCALE GENOMIC DNA]</scope>
    <source>
        <strain evidence="3 4">KACC 18501</strain>
    </source>
</reference>
<dbReference type="PANTHER" id="PTHR38033:SF1">
    <property type="entry name" value="DOTU FAMILY TYPE IV_VI SECRETION SYSTEM PROTEIN"/>
    <property type="match status" value="1"/>
</dbReference>
<evidence type="ECO:0000313" key="4">
    <source>
        <dbReference type="Proteomes" id="UP001363010"/>
    </source>
</evidence>
<dbReference type="Pfam" id="PF09850">
    <property type="entry name" value="DotU"/>
    <property type="match status" value="1"/>
</dbReference>
<feature type="transmembrane region" description="Helical" evidence="1">
    <location>
        <begin position="192"/>
        <end position="213"/>
    </location>
</feature>
<evidence type="ECO:0000313" key="3">
    <source>
        <dbReference type="EMBL" id="MEJ8824797.1"/>
    </source>
</evidence>
<keyword evidence="4" id="KW-1185">Reference proteome</keyword>
<dbReference type="EMBL" id="JBBKZV010000016">
    <property type="protein sequence ID" value="MEJ8824797.1"/>
    <property type="molecule type" value="Genomic_DNA"/>
</dbReference>
<dbReference type="PANTHER" id="PTHR38033">
    <property type="entry name" value="MEMBRANE PROTEIN-RELATED"/>
    <property type="match status" value="1"/>
</dbReference>
<name>A0ABU8W5Y4_9BURK</name>
<accession>A0ABU8W5Y4</accession>
<organism evidence="3 4">
    <name type="scientific">Variovorax humicola</name>
    <dbReference type="NCBI Taxonomy" id="1769758"/>
    <lineage>
        <taxon>Bacteria</taxon>
        <taxon>Pseudomonadati</taxon>
        <taxon>Pseudomonadota</taxon>
        <taxon>Betaproteobacteria</taxon>
        <taxon>Burkholderiales</taxon>
        <taxon>Comamonadaceae</taxon>
        <taxon>Variovorax</taxon>
    </lineage>
</organism>
<dbReference type="InterPro" id="IPR017732">
    <property type="entry name" value="T4/T6SS_DotU"/>
</dbReference>
<dbReference type="Proteomes" id="UP001363010">
    <property type="component" value="Unassembled WGS sequence"/>
</dbReference>
<keyword evidence="1" id="KW-0812">Transmembrane</keyword>
<evidence type="ECO:0000256" key="1">
    <source>
        <dbReference type="SAM" id="Phobius"/>
    </source>
</evidence>
<proteinExistence type="predicted"/>
<evidence type="ECO:0000259" key="2">
    <source>
        <dbReference type="Pfam" id="PF09850"/>
    </source>
</evidence>
<sequence length="443" mass="49852">MHRHRLLDFFHPLFSLGLELDVAIHAGLADSPVDEPQRRMLALLEQARARAIAAGQTADRVESASFALVAWLDEILARRPAWHARTAPLQVQLYNSNNAHTEFFHHLSSLQAEDDELREVYWHVMAHGFRGQYYFENGDSGELGKLKALHGQQLATPPLALGETAQERITPQPYSTQDPPGPLSPERRERTLLRAGFAMMLLLPLAMLLWLFVVRPQEISTTLAQRVDTRLQAFACADLQATVTDTGMAEVRGFVSKAEDVERVQRDVAAMPGVRSTHVELALRVWPYCEVVAMLKPYQMRNRDRQLGLTVFPSTAHNGRLREGDPVLLQVTQPNYEGYVWVDYFTADGSVLHFNAGRPPRRLAAGERIEIGADVPASWLVSPPFGTVMVTALSSPAPFSENIDRPPFELASEYLQQLRESLSAHRDPERLIAEFEFLHTTER</sequence>
<dbReference type="Gene3D" id="1.25.40.590">
    <property type="entry name" value="Type IV / VI secretion system, DotU"/>
    <property type="match status" value="1"/>
</dbReference>
<comment type="caution">
    <text evidence="3">The sequence shown here is derived from an EMBL/GenBank/DDBJ whole genome shotgun (WGS) entry which is preliminary data.</text>
</comment>
<keyword evidence="1" id="KW-1133">Transmembrane helix</keyword>
<keyword evidence="1" id="KW-0472">Membrane</keyword>
<feature type="domain" description="Type IV / VI secretion system DotU" evidence="2">
    <location>
        <begin position="6"/>
        <end position="209"/>
    </location>
</feature>
<dbReference type="InterPro" id="IPR038522">
    <property type="entry name" value="T4/T6SS_DotU_sf"/>
</dbReference>
<dbReference type="RefSeq" id="WP_340365819.1">
    <property type="nucleotide sequence ID" value="NZ_JBBKZV010000016.1"/>
</dbReference>